<comment type="caution">
    <text evidence="1">The sequence shown here is derived from an EMBL/GenBank/DDBJ whole genome shotgun (WGS) entry which is preliminary data.</text>
</comment>
<dbReference type="EMBL" id="JANBPW010000709">
    <property type="protein sequence ID" value="KAJ1948523.1"/>
    <property type="molecule type" value="Genomic_DNA"/>
</dbReference>
<evidence type="ECO:0000313" key="1">
    <source>
        <dbReference type="EMBL" id="KAJ1948523.1"/>
    </source>
</evidence>
<evidence type="ECO:0000313" key="2">
    <source>
        <dbReference type="Proteomes" id="UP001150603"/>
    </source>
</evidence>
<sequence>MGALAHRLSFFSRSKSPVESALSSGANTPAPFVDSDFSPANLTHGDPAPMTDSAMIARRLRDIPLPHADSGMDWFWLSDWAAFVGSKPELAEDGVVAQLTDRNGWEYSAHGFNSPETVWAPYVPADAADCVRRRRWVRAMKRQVPLDDPTAVIAANPVLAKINHDHAAPALDSDYLETARSILDATRDIATSDAAVERRLELEQTRSAVSVLLSNIATDHNNDRRREARRLADDALKRAEVLAAGLQGDTQDELCQALNETENALGIMSLPGSADAVVPPPLPQRTRVEPPTDPLEVERQVQGYLEQAEREFTPAVVPPKDEVVEEFDDDRLFDKTVHHIKPTKAARSDGSVSDVVAKVTITESGSVEEEEAGGNSSSSRLDNSQIANNNDAEEEEEELADTELSPQDLRTALFMRQSLPESAWEPDEATSTCRQDARRFTLFLRRHHCRRCGLVFCDSCSSQRALLASPVSPAGFYGESADSSLAPYHPPGGESCWQLREQRVCNACFDTLASVPPINSELVQLPVVPHHSGTIENAYTIFGSPEDPIADLQSRHHSHRHRRRVSSSSIRICPVCDKDWVAVWQNMVRMPGEGWQEAQERHIRECIEDTSAGMQGGVSRHHAEAAASDPAAPSPVELPRRSVGFLSFFDRLSPTESEQPQQPVVPHHQPASQPEQSLHTMSHSARAARSPMGVKYIAYRLTGDTQLLGQECAICFEDFEPGQTVARLNCLCTYHLECIAEWLQRTPACPVHYE</sequence>
<reference evidence="1" key="1">
    <citation type="submission" date="2022-07" db="EMBL/GenBank/DDBJ databases">
        <title>Phylogenomic reconstructions and comparative analyses of Kickxellomycotina fungi.</title>
        <authorList>
            <person name="Reynolds N.K."/>
            <person name="Stajich J.E."/>
            <person name="Barry K."/>
            <person name="Grigoriev I.V."/>
            <person name="Crous P."/>
            <person name="Smith M.E."/>
        </authorList>
    </citation>
    <scope>NUCLEOTIDE SEQUENCE</scope>
    <source>
        <strain evidence="1">NRRL 5244</strain>
    </source>
</reference>
<protein>
    <submittedName>
        <fullName evidence="1">Uncharacterized protein</fullName>
    </submittedName>
</protein>
<accession>A0ACC1JDI1</accession>
<proteinExistence type="predicted"/>
<name>A0ACC1JDI1_9FUNG</name>
<dbReference type="Proteomes" id="UP001150603">
    <property type="component" value="Unassembled WGS sequence"/>
</dbReference>
<organism evidence="1 2">
    <name type="scientific">Linderina macrospora</name>
    <dbReference type="NCBI Taxonomy" id="4868"/>
    <lineage>
        <taxon>Eukaryota</taxon>
        <taxon>Fungi</taxon>
        <taxon>Fungi incertae sedis</taxon>
        <taxon>Zoopagomycota</taxon>
        <taxon>Kickxellomycotina</taxon>
        <taxon>Kickxellomycetes</taxon>
        <taxon>Kickxellales</taxon>
        <taxon>Kickxellaceae</taxon>
        <taxon>Linderina</taxon>
    </lineage>
</organism>
<gene>
    <name evidence="1" type="ORF">FBU59_001555</name>
</gene>
<keyword evidence="2" id="KW-1185">Reference proteome</keyword>